<dbReference type="Gene3D" id="3.30.420.10">
    <property type="entry name" value="Ribonuclease H-like superfamily/Ribonuclease H"/>
    <property type="match status" value="1"/>
</dbReference>
<evidence type="ECO:0000259" key="2">
    <source>
        <dbReference type="Pfam" id="PF13456"/>
    </source>
</evidence>
<feature type="transmembrane region" description="Helical" evidence="1">
    <location>
        <begin position="46"/>
        <end position="65"/>
    </location>
</feature>
<dbReference type="GO" id="GO:0003964">
    <property type="term" value="F:RNA-directed DNA polymerase activity"/>
    <property type="evidence" value="ECO:0007669"/>
    <property type="project" value="UniProtKB-KW"/>
</dbReference>
<dbReference type="PANTHER" id="PTHR47074:SF11">
    <property type="entry name" value="REVERSE TRANSCRIPTASE-LIKE PROTEIN"/>
    <property type="match status" value="1"/>
</dbReference>
<keyword evidence="1" id="KW-0472">Membrane</keyword>
<reference evidence="3 4" key="1">
    <citation type="submission" date="2020-06" db="EMBL/GenBank/DDBJ databases">
        <title>Transcriptomic and genomic resources for Thalictrum thalictroides and T. hernandezii: Facilitating candidate gene discovery in an emerging model plant lineage.</title>
        <authorList>
            <person name="Arias T."/>
            <person name="Riano-Pachon D.M."/>
            <person name="Di Stilio V.S."/>
        </authorList>
    </citation>
    <scope>NUCLEOTIDE SEQUENCE [LARGE SCALE GENOMIC DNA]</scope>
    <source>
        <strain evidence="4">cv. WT478/WT964</strain>
        <tissue evidence="3">Leaves</tissue>
    </source>
</reference>
<dbReference type="GO" id="GO:0004523">
    <property type="term" value="F:RNA-DNA hybrid ribonuclease activity"/>
    <property type="evidence" value="ECO:0007669"/>
    <property type="project" value="InterPro"/>
</dbReference>
<dbReference type="InterPro" id="IPR052929">
    <property type="entry name" value="RNase_H-like_EbsB-rel"/>
</dbReference>
<keyword evidence="3" id="KW-0695">RNA-directed DNA polymerase</keyword>
<keyword evidence="4" id="KW-1185">Reference proteome</keyword>
<feature type="domain" description="RNase H type-1" evidence="2">
    <location>
        <begin position="60"/>
        <end position="115"/>
    </location>
</feature>
<comment type="caution">
    <text evidence="3">The sequence shown here is derived from an EMBL/GenBank/DDBJ whole genome shotgun (WGS) entry which is preliminary data.</text>
</comment>
<keyword evidence="1" id="KW-0812">Transmembrane</keyword>
<dbReference type="InterPro" id="IPR044730">
    <property type="entry name" value="RNase_H-like_dom_plant"/>
</dbReference>
<organism evidence="3 4">
    <name type="scientific">Thalictrum thalictroides</name>
    <name type="common">Rue-anemone</name>
    <name type="synonym">Anemone thalictroides</name>
    <dbReference type="NCBI Taxonomy" id="46969"/>
    <lineage>
        <taxon>Eukaryota</taxon>
        <taxon>Viridiplantae</taxon>
        <taxon>Streptophyta</taxon>
        <taxon>Embryophyta</taxon>
        <taxon>Tracheophyta</taxon>
        <taxon>Spermatophyta</taxon>
        <taxon>Magnoliopsida</taxon>
        <taxon>Ranunculales</taxon>
        <taxon>Ranunculaceae</taxon>
        <taxon>Thalictroideae</taxon>
        <taxon>Thalictrum</taxon>
    </lineage>
</organism>
<sequence>MPYKLARQIDHEVNMYHGQNPLQTALHVQFKAKSIWIPPQLNRIKLNVGITFINAITPIGIGFILRDHMGKFLGAGTTVEHAGSSEEGECSGLLAAARWASQQHLKNIVLETDNKGAAG</sequence>
<dbReference type="AlphaFoldDB" id="A0A7J6V9E5"/>
<protein>
    <submittedName>
        <fullName evidence="3">Reverse transcriptase zinc-binding domain</fullName>
    </submittedName>
</protein>
<dbReference type="Pfam" id="PF13456">
    <property type="entry name" value="RVT_3"/>
    <property type="match status" value="1"/>
</dbReference>
<proteinExistence type="predicted"/>
<evidence type="ECO:0000256" key="1">
    <source>
        <dbReference type="SAM" id="Phobius"/>
    </source>
</evidence>
<name>A0A7J6V9E5_THATH</name>
<dbReference type="GO" id="GO:0003676">
    <property type="term" value="F:nucleic acid binding"/>
    <property type="evidence" value="ECO:0007669"/>
    <property type="project" value="InterPro"/>
</dbReference>
<dbReference type="Proteomes" id="UP000554482">
    <property type="component" value="Unassembled WGS sequence"/>
</dbReference>
<dbReference type="PANTHER" id="PTHR47074">
    <property type="entry name" value="BNAC02G40300D PROTEIN"/>
    <property type="match status" value="1"/>
</dbReference>
<dbReference type="InterPro" id="IPR002156">
    <property type="entry name" value="RNaseH_domain"/>
</dbReference>
<gene>
    <name evidence="3" type="ORF">FRX31_029411</name>
</gene>
<keyword evidence="1" id="KW-1133">Transmembrane helix</keyword>
<feature type="non-terminal residue" evidence="3">
    <location>
        <position position="119"/>
    </location>
</feature>
<evidence type="ECO:0000313" key="3">
    <source>
        <dbReference type="EMBL" id="KAF5181002.1"/>
    </source>
</evidence>
<dbReference type="InterPro" id="IPR036397">
    <property type="entry name" value="RNaseH_sf"/>
</dbReference>
<evidence type="ECO:0000313" key="4">
    <source>
        <dbReference type="Proteomes" id="UP000554482"/>
    </source>
</evidence>
<dbReference type="EMBL" id="JABWDY010036702">
    <property type="protein sequence ID" value="KAF5181002.1"/>
    <property type="molecule type" value="Genomic_DNA"/>
</dbReference>
<keyword evidence="3" id="KW-0548">Nucleotidyltransferase</keyword>
<dbReference type="CDD" id="cd06222">
    <property type="entry name" value="RNase_H_like"/>
    <property type="match status" value="1"/>
</dbReference>
<accession>A0A7J6V9E5</accession>
<keyword evidence="3" id="KW-0808">Transferase</keyword>
<dbReference type="OrthoDB" id="1021815at2759"/>